<evidence type="ECO:0000256" key="8">
    <source>
        <dbReference type="ARBA" id="ARBA00023211"/>
    </source>
</evidence>
<evidence type="ECO:0000256" key="2">
    <source>
        <dbReference type="ARBA" id="ARBA00008786"/>
    </source>
</evidence>
<feature type="repeat" description="TPR" evidence="10">
    <location>
        <begin position="50"/>
        <end position="83"/>
    </location>
</feature>
<dbReference type="PANTHER" id="PTHR45668">
    <property type="entry name" value="SERINE/THREONINE-PROTEIN PHOSPHATASE 5-RELATED"/>
    <property type="match status" value="1"/>
</dbReference>
<dbReference type="InterPro" id="IPR013235">
    <property type="entry name" value="PPP_dom"/>
</dbReference>
<keyword evidence="4" id="KW-0479">Metal-binding</keyword>
<keyword evidence="5" id="KW-0677">Repeat</keyword>
<dbReference type="InterPro" id="IPR013105">
    <property type="entry name" value="TPR_2"/>
</dbReference>
<dbReference type="InterPro" id="IPR006186">
    <property type="entry name" value="Ser/Thr-sp_prot-phosphatase"/>
</dbReference>
<name>A0AAV5SDF7_9BILA</name>
<dbReference type="SUPFAM" id="SSF48452">
    <property type="entry name" value="TPR-like"/>
    <property type="match status" value="1"/>
</dbReference>
<proteinExistence type="inferred from homology"/>
<evidence type="ECO:0000256" key="6">
    <source>
        <dbReference type="ARBA" id="ARBA00022801"/>
    </source>
</evidence>
<dbReference type="InterPro" id="IPR019734">
    <property type="entry name" value="TPR_rpt"/>
</dbReference>
<dbReference type="EC" id="3.1.3.16" evidence="3"/>
<keyword evidence="8" id="KW-0464">Manganese</keyword>
<dbReference type="PIRSF" id="PIRSF033096">
    <property type="entry name" value="PPPtase_5"/>
    <property type="match status" value="1"/>
</dbReference>
<accession>A0AAV5SDF7</accession>
<dbReference type="Pfam" id="PF00149">
    <property type="entry name" value="Metallophos"/>
    <property type="match status" value="1"/>
</dbReference>
<dbReference type="SMART" id="SM00028">
    <property type="entry name" value="TPR"/>
    <property type="match status" value="3"/>
</dbReference>
<dbReference type="InterPro" id="IPR051134">
    <property type="entry name" value="PPP_phosphatase"/>
</dbReference>
<sequence>LSMFSIQLGPRPMLQAMSSLIFGNEPSKMDIEVEKILEAFIDVQDDIERSNKIKDRANEFFKHQNYDMAIELYTAAIDAAPSAVLYGNRSMAYLKKELYGSALTDADNALAIDNNYIKGYYRRATANMALGRFKKALKDYEIAKKHAPNDKDALAKFTECSKIVKRINFEKAIAGDDKKKSVVTTLNLDEMEVESSYDGPHLGEAITREFVDKMIEHFKAQKKIHRKYAFKILIEIRKWFMAQPTLVDISVPDGNKFTICGDVHGQFYDLCNIFDLNGEPSEKNPYLFNGDFVDRGSFSVETIFTMFAYKLLLPNHFFMSRGNHESDVMNKMYGFEGEVKNKYSAQMCELFTELFNYLPLCHLINQKVFVCHGGLFKQEGVTLDDIRKTDRVRQPPDEGIMCDLLWSDPYSLNGRSPSKRGVGCQFGPDVSEKWCADNGIDYVVRSHEVKVEGWEEHHNGRVYTVFSAPNYCDQMGNKGAFITIKGDNLTPRFTSFSEVPHPTVPPMAYASSLFGFM</sequence>
<dbReference type="AlphaFoldDB" id="A0AAV5SDF7"/>
<feature type="active site" description="Proton donor/acceptor" evidence="9">
    <location>
        <position position="324"/>
    </location>
</feature>
<dbReference type="InterPro" id="IPR011990">
    <property type="entry name" value="TPR-like_helical_dom_sf"/>
</dbReference>
<dbReference type="InterPro" id="IPR041753">
    <property type="entry name" value="PP5_C"/>
</dbReference>
<dbReference type="CDD" id="cd07417">
    <property type="entry name" value="MPP_PP5_C"/>
    <property type="match status" value="1"/>
</dbReference>
<organism evidence="12 13">
    <name type="scientific">Pristionchus entomophagus</name>
    <dbReference type="NCBI Taxonomy" id="358040"/>
    <lineage>
        <taxon>Eukaryota</taxon>
        <taxon>Metazoa</taxon>
        <taxon>Ecdysozoa</taxon>
        <taxon>Nematoda</taxon>
        <taxon>Chromadorea</taxon>
        <taxon>Rhabditida</taxon>
        <taxon>Rhabditina</taxon>
        <taxon>Diplogasteromorpha</taxon>
        <taxon>Diplogasteroidea</taxon>
        <taxon>Neodiplogasteridae</taxon>
        <taxon>Pristionchus</taxon>
    </lineage>
</organism>
<dbReference type="FunFam" id="3.60.21.10:FF:000017">
    <property type="entry name" value="Serine/threonine-protein phosphatase"/>
    <property type="match status" value="1"/>
</dbReference>
<dbReference type="SMART" id="SM00156">
    <property type="entry name" value="PP2Ac"/>
    <property type="match status" value="1"/>
</dbReference>
<keyword evidence="13" id="KW-1185">Reference proteome</keyword>
<keyword evidence="7 10" id="KW-0802">TPR repeat</keyword>
<dbReference type="PRINTS" id="PR00114">
    <property type="entry name" value="STPHPHTASE"/>
</dbReference>
<dbReference type="Pfam" id="PF08321">
    <property type="entry name" value="PPP5"/>
    <property type="match status" value="1"/>
</dbReference>
<feature type="non-terminal residue" evidence="12">
    <location>
        <position position="1"/>
    </location>
</feature>
<evidence type="ECO:0000259" key="11">
    <source>
        <dbReference type="SMART" id="SM00156"/>
    </source>
</evidence>
<evidence type="ECO:0000313" key="13">
    <source>
        <dbReference type="Proteomes" id="UP001432027"/>
    </source>
</evidence>
<comment type="caution">
    <text evidence="12">The sequence shown here is derived from an EMBL/GenBank/DDBJ whole genome shotgun (WGS) entry which is preliminary data.</text>
</comment>
<dbReference type="SUPFAM" id="SSF56300">
    <property type="entry name" value="Metallo-dependent phosphatases"/>
    <property type="match status" value="1"/>
</dbReference>
<evidence type="ECO:0000256" key="3">
    <source>
        <dbReference type="ARBA" id="ARBA00013081"/>
    </source>
</evidence>
<dbReference type="Pfam" id="PF07719">
    <property type="entry name" value="TPR_2"/>
    <property type="match status" value="1"/>
</dbReference>
<dbReference type="InterPro" id="IPR004843">
    <property type="entry name" value="Calcineurin-like_PHP"/>
</dbReference>
<evidence type="ECO:0000256" key="10">
    <source>
        <dbReference type="PROSITE-ProRule" id="PRU00339"/>
    </source>
</evidence>
<evidence type="ECO:0000256" key="1">
    <source>
        <dbReference type="ARBA" id="ARBA00001936"/>
    </source>
</evidence>
<keyword evidence="6" id="KW-0378">Hydrolase</keyword>
<dbReference type="Gene3D" id="3.60.21.10">
    <property type="match status" value="1"/>
</dbReference>
<evidence type="ECO:0000256" key="5">
    <source>
        <dbReference type="ARBA" id="ARBA00022737"/>
    </source>
</evidence>
<dbReference type="Proteomes" id="UP001432027">
    <property type="component" value="Unassembled WGS sequence"/>
</dbReference>
<evidence type="ECO:0000313" key="12">
    <source>
        <dbReference type="EMBL" id="GMS80470.1"/>
    </source>
</evidence>
<comment type="similarity">
    <text evidence="2">Belongs to the PPP phosphatase family. PP-5 (PP-T) subfamily.</text>
</comment>
<feature type="repeat" description="TPR" evidence="10">
    <location>
        <begin position="117"/>
        <end position="150"/>
    </location>
</feature>
<evidence type="ECO:0000256" key="9">
    <source>
        <dbReference type="PIRSR" id="PIRSR033096-1"/>
    </source>
</evidence>
<protein>
    <recommendedName>
        <fullName evidence="3">protein-serine/threonine phosphatase</fullName>
        <ecNumber evidence="3">3.1.3.16</ecNumber>
    </recommendedName>
</protein>
<gene>
    <name evidence="12" type="ORF">PENTCL1PPCAC_2645</name>
</gene>
<dbReference type="Gene3D" id="1.25.40.10">
    <property type="entry name" value="Tetratricopeptide repeat domain"/>
    <property type="match status" value="1"/>
</dbReference>
<dbReference type="PANTHER" id="PTHR45668:SF5">
    <property type="entry name" value="SERINE_THREONINE-PROTEIN PHOSPHATASE 5"/>
    <property type="match status" value="1"/>
</dbReference>
<dbReference type="EMBL" id="BTSX01000001">
    <property type="protein sequence ID" value="GMS80470.1"/>
    <property type="molecule type" value="Genomic_DNA"/>
</dbReference>
<dbReference type="InterPro" id="IPR029052">
    <property type="entry name" value="Metallo-depent_PP-like"/>
</dbReference>
<comment type="cofactor">
    <cofactor evidence="1">
        <name>Mn(2+)</name>
        <dbReference type="ChEBI" id="CHEBI:29035"/>
    </cofactor>
</comment>
<dbReference type="GO" id="GO:0046872">
    <property type="term" value="F:metal ion binding"/>
    <property type="evidence" value="ECO:0007669"/>
    <property type="project" value="UniProtKB-KW"/>
</dbReference>
<evidence type="ECO:0000256" key="7">
    <source>
        <dbReference type="ARBA" id="ARBA00022803"/>
    </source>
</evidence>
<dbReference type="GO" id="GO:0004722">
    <property type="term" value="F:protein serine/threonine phosphatase activity"/>
    <property type="evidence" value="ECO:0007669"/>
    <property type="project" value="UniProtKB-EC"/>
</dbReference>
<reference evidence="12" key="1">
    <citation type="submission" date="2023-10" db="EMBL/GenBank/DDBJ databases">
        <title>Genome assembly of Pristionchus species.</title>
        <authorList>
            <person name="Yoshida K."/>
            <person name="Sommer R.J."/>
        </authorList>
    </citation>
    <scope>NUCLEOTIDE SEQUENCE</scope>
    <source>
        <strain evidence="12">RS0144</strain>
    </source>
</reference>
<feature type="domain" description="Serine/threonine specific protein phosphatases" evidence="11">
    <location>
        <begin position="224"/>
        <end position="500"/>
    </location>
</feature>
<dbReference type="PROSITE" id="PS50005">
    <property type="entry name" value="TPR"/>
    <property type="match status" value="2"/>
</dbReference>
<evidence type="ECO:0000256" key="4">
    <source>
        <dbReference type="ARBA" id="ARBA00022723"/>
    </source>
</evidence>